<sequence>MSLNPADVFQEPGPLLPLREAEIRRDFAIQIEAAIRAKPMYPHFRLNAGHVATILHVPIFALKKGGYLSLQDSGGKPNDVDTLLARLKGTLDLVDHFLRPGPEDNKAADNGRTEPSLTSHNPDTPRKRRKQLPAPHTPTTKTHQSSDLSSPRARKGTRKGSNKSDDLDAEYQPTGKTRNKTQSRNCRIRDNSACVLMGTSDPQVCHIVPFSWNNNYENLRKTSAVFAHAKAFLGEEWMRQFEPLIQNARILASSDKAWNMICLNIQMHTWWAKARFGFKCLGYDNPPEGGESVVTL</sequence>
<evidence type="ECO:0000259" key="2">
    <source>
        <dbReference type="Pfam" id="PF13391"/>
    </source>
</evidence>
<keyword evidence="4" id="KW-1185">Reference proteome</keyword>
<feature type="compositionally biased region" description="Polar residues" evidence="1">
    <location>
        <begin position="174"/>
        <end position="184"/>
    </location>
</feature>
<dbReference type="Proteomes" id="UP000277212">
    <property type="component" value="Unassembled WGS sequence"/>
</dbReference>
<dbReference type="EMBL" id="NKUJ01000234">
    <property type="protein sequence ID" value="RMJ09638.1"/>
    <property type="molecule type" value="Genomic_DNA"/>
</dbReference>
<proteinExistence type="predicted"/>
<feature type="compositionally biased region" description="Basic and acidic residues" evidence="1">
    <location>
        <begin position="98"/>
        <end position="112"/>
    </location>
</feature>
<dbReference type="InterPro" id="IPR003615">
    <property type="entry name" value="HNH_nuc"/>
</dbReference>
<comment type="caution">
    <text evidence="3">The sequence shown here is derived from an EMBL/GenBank/DDBJ whole genome shotgun (WGS) entry which is preliminary data.</text>
</comment>
<organism evidence="3 4">
    <name type="scientific">Fusarium kuroshium</name>
    <dbReference type="NCBI Taxonomy" id="2010991"/>
    <lineage>
        <taxon>Eukaryota</taxon>
        <taxon>Fungi</taxon>
        <taxon>Dikarya</taxon>
        <taxon>Ascomycota</taxon>
        <taxon>Pezizomycotina</taxon>
        <taxon>Sordariomycetes</taxon>
        <taxon>Hypocreomycetidae</taxon>
        <taxon>Hypocreales</taxon>
        <taxon>Nectriaceae</taxon>
        <taxon>Fusarium</taxon>
        <taxon>Fusarium solani species complex</taxon>
    </lineage>
</organism>
<evidence type="ECO:0000313" key="3">
    <source>
        <dbReference type="EMBL" id="RMJ09638.1"/>
    </source>
</evidence>
<evidence type="ECO:0000256" key="1">
    <source>
        <dbReference type="SAM" id="MobiDB-lite"/>
    </source>
</evidence>
<name>A0A3M2RWH1_9HYPO</name>
<feature type="domain" description="HNH nuclease" evidence="2">
    <location>
        <begin position="194"/>
        <end position="279"/>
    </location>
</feature>
<reference evidence="3 4" key="1">
    <citation type="submission" date="2017-06" db="EMBL/GenBank/DDBJ databases">
        <title>Comparative genomic analysis of Ambrosia Fusariam Clade fungi.</title>
        <authorList>
            <person name="Stajich J.E."/>
            <person name="Carrillo J."/>
            <person name="Kijimoto T."/>
            <person name="Eskalen A."/>
            <person name="O'Donnell K."/>
            <person name="Kasson M."/>
        </authorList>
    </citation>
    <scope>NUCLEOTIDE SEQUENCE [LARGE SCALE GENOMIC DNA]</scope>
    <source>
        <strain evidence="3">UCR3666</strain>
    </source>
</reference>
<dbReference type="Pfam" id="PF13391">
    <property type="entry name" value="HNH_2"/>
    <property type="match status" value="1"/>
</dbReference>
<dbReference type="AlphaFoldDB" id="A0A3M2RWH1"/>
<feature type="compositionally biased region" description="Polar residues" evidence="1">
    <location>
        <begin position="113"/>
        <end position="122"/>
    </location>
</feature>
<accession>A0A3M2RWH1</accession>
<evidence type="ECO:0000313" key="4">
    <source>
        <dbReference type="Proteomes" id="UP000277212"/>
    </source>
</evidence>
<gene>
    <name evidence="3" type="ORF">CDV36_010732</name>
</gene>
<feature type="compositionally biased region" description="Polar residues" evidence="1">
    <location>
        <begin position="137"/>
        <end position="149"/>
    </location>
</feature>
<dbReference type="OrthoDB" id="5098146at2759"/>
<feature type="compositionally biased region" description="Basic residues" evidence="1">
    <location>
        <begin position="152"/>
        <end position="161"/>
    </location>
</feature>
<feature type="region of interest" description="Disordered" evidence="1">
    <location>
        <begin position="98"/>
        <end position="184"/>
    </location>
</feature>
<protein>
    <recommendedName>
        <fullName evidence="2">HNH nuclease domain-containing protein</fullName>
    </recommendedName>
</protein>